<name>A0A843W3D6_COLES</name>
<dbReference type="AlphaFoldDB" id="A0A843W3D6"/>
<dbReference type="OrthoDB" id="784276at2759"/>
<keyword evidence="2" id="KW-1185">Reference proteome</keyword>
<gene>
    <name evidence="1" type="ORF">Taro_030458</name>
</gene>
<organism evidence="1 2">
    <name type="scientific">Colocasia esculenta</name>
    <name type="common">Wild taro</name>
    <name type="synonym">Arum esculentum</name>
    <dbReference type="NCBI Taxonomy" id="4460"/>
    <lineage>
        <taxon>Eukaryota</taxon>
        <taxon>Viridiplantae</taxon>
        <taxon>Streptophyta</taxon>
        <taxon>Embryophyta</taxon>
        <taxon>Tracheophyta</taxon>
        <taxon>Spermatophyta</taxon>
        <taxon>Magnoliopsida</taxon>
        <taxon>Liliopsida</taxon>
        <taxon>Araceae</taxon>
        <taxon>Aroideae</taxon>
        <taxon>Colocasieae</taxon>
        <taxon>Colocasia</taxon>
    </lineage>
</organism>
<proteinExistence type="predicted"/>
<feature type="non-terminal residue" evidence="1">
    <location>
        <position position="69"/>
    </location>
</feature>
<dbReference type="EMBL" id="NMUH01002095">
    <property type="protein sequence ID" value="MQL97759.1"/>
    <property type="molecule type" value="Genomic_DNA"/>
</dbReference>
<protein>
    <submittedName>
        <fullName evidence="1">Uncharacterized protein</fullName>
    </submittedName>
</protein>
<evidence type="ECO:0000313" key="1">
    <source>
        <dbReference type="EMBL" id="MQL97759.1"/>
    </source>
</evidence>
<sequence length="69" mass="8185">EFSRVSTCKSAKEIWDKLQITYEGTDKVKQTRIDIIVSQYEQFEMLPNENITTMKPRPVWLCGLRDWCS</sequence>
<dbReference type="Pfam" id="PF14223">
    <property type="entry name" value="Retrotran_gag_2"/>
    <property type="match status" value="1"/>
</dbReference>
<dbReference type="Proteomes" id="UP000652761">
    <property type="component" value="Unassembled WGS sequence"/>
</dbReference>
<reference evidence="1" key="1">
    <citation type="submission" date="2017-07" db="EMBL/GenBank/DDBJ databases">
        <title>Taro Niue Genome Assembly and Annotation.</title>
        <authorList>
            <person name="Atibalentja N."/>
            <person name="Keating K."/>
            <person name="Fields C.J."/>
        </authorList>
    </citation>
    <scope>NUCLEOTIDE SEQUENCE</scope>
    <source>
        <strain evidence="1">Niue_2</strain>
        <tissue evidence="1">Leaf</tissue>
    </source>
</reference>
<evidence type="ECO:0000313" key="2">
    <source>
        <dbReference type="Proteomes" id="UP000652761"/>
    </source>
</evidence>
<comment type="caution">
    <text evidence="1">The sequence shown here is derived from an EMBL/GenBank/DDBJ whole genome shotgun (WGS) entry which is preliminary data.</text>
</comment>
<accession>A0A843W3D6</accession>
<dbReference type="PANTHER" id="PTHR34676">
    <property type="entry name" value="DUF4219 DOMAIN-CONTAINING PROTEIN-RELATED"/>
    <property type="match status" value="1"/>
</dbReference>
<dbReference type="PANTHER" id="PTHR34676:SF8">
    <property type="entry name" value="TRANSMEMBRANE PROTEIN"/>
    <property type="match status" value="1"/>
</dbReference>